<dbReference type="CDD" id="cd00082">
    <property type="entry name" value="HisKA"/>
    <property type="match status" value="1"/>
</dbReference>
<accession>M0A7H3</accession>
<evidence type="ECO:0000313" key="3">
    <source>
        <dbReference type="Proteomes" id="UP000011519"/>
    </source>
</evidence>
<evidence type="ECO:0000256" key="1">
    <source>
        <dbReference type="SAM" id="MobiDB-lite"/>
    </source>
</evidence>
<dbReference type="Proteomes" id="UP000011519">
    <property type="component" value="Unassembled WGS sequence"/>
</dbReference>
<dbReference type="GO" id="GO:0000155">
    <property type="term" value="F:phosphorelay sensor kinase activity"/>
    <property type="evidence" value="ECO:0007669"/>
    <property type="project" value="InterPro"/>
</dbReference>
<name>M0A7H3_9EURY</name>
<dbReference type="InterPro" id="IPR003661">
    <property type="entry name" value="HisK_dim/P_dom"/>
</dbReference>
<keyword evidence="3" id="KW-1185">Reference proteome</keyword>
<dbReference type="EMBL" id="AOIM01000013">
    <property type="protein sequence ID" value="ELY93842.1"/>
    <property type="molecule type" value="Genomic_DNA"/>
</dbReference>
<dbReference type="OrthoDB" id="170304at2157"/>
<organism evidence="2 3">
    <name type="scientific">Natrialba hulunbeirensis JCM 10989</name>
    <dbReference type="NCBI Taxonomy" id="1227493"/>
    <lineage>
        <taxon>Archaea</taxon>
        <taxon>Methanobacteriati</taxon>
        <taxon>Methanobacteriota</taxon>
        <taxon>Stenosarchaea group</taxon>
        <taxon>Halobacteria</taxon>
        <taxon>Halobacteriales</taxon>
        <taxon>Natrialbaceae</taxon>
        <taxon>Natrialba</taxon>
    </lineage>
</organism>
<keyword evidence="2" id="KW-0418">Kinase</keyword>
<proteinExistence type="predicted"/>
<feature type="compositionally biased region" description="Low complexity" evidence="1">
    <location>
        <begin position="25"/>
        <end position="34"/>
    </location>
</feature>
<evidence type="ECO:0000313" key="2">
    <source>
        <dbReference type="EMBL" id="ELY93842.1"/>
    </source>
</evidence>
<dbReference type="AlphaFoldDB" id="M0A7H3"/>
<gene>
    <name evidence="2" type="ORF">C483_04164</name>
</gene>
<comment type="caution">
    <text evidence="2">The sequence shown here is derived from an EMBL/GenBank/DDBJ whole genome shotgun (WGS) entry which is preliminary data.</text>
</comment>
<feature type="region of interest" description="Disordered" evidence="1">
    <location>
        <begin position="1"/>
        <end position="37"/>
    </location>
</feature>
<protein>
    <submittedName>
        <fullName evidence="2">Histidine kinase</fullName>
    </submittedName>
</protein>
<dbReference type="RefSeq" id="WP_006652082.1">
    <property type="nucleotide sequence ID" value="NZ_AOIM01000013.1"/>
</dbReference>
<keyword evidence="2" id="KW-0808">Transferase</keyword>
<dbReference type="STRING" id="1227493.C483_04164"/>
<sequence length="396" mass="41662">MTDMGPGSASQPGTGKKGADEKTDTTQNTTPTETGARDEFATLGYEFRRHLAVVYGNSELLLEEAFGSLSSDQREALEEIVANTGELTALTAHTFETNDIEDAIDRADQLPDSTGSDESTLADPDAFDPIVLALQSETFADLVAEQLELAGHEAVTVEVGAVGTEAVTDGADDESETLDDPHHLVVDCGFPTPETIDWLGEITGPTEQRQSVTLVSTVDPVAIEAEGTQAGGAAGDTVRVTGPLLGIDGVLDPDASQSTVADLLADELVHTPDAPSISTVHIAGDGTEPLASSLAGQSYTVQRQTTATLPELDPSGDSCLFLGPDVFDRYDPLTLSRFRSPADAPQRPIPIVAVAEFPISDQEWEPTCGSDLFAHKPITAAEFAAELRCWLPGGDD</sequence>
<reference evidence="2 3" key="1">
    <citation type="journal article" date="2014" name="PLoS Genet.">
        <title>Phylogenetically driven sequencing of extremely halophilic archaea reveals strategies for static and dynamic osmo-response.</title>
        <authorList>
            <person name="Becker E.A."/>
            <person name="Seitzer P.M."/>
            <person name="Tritt A."/>
            <person name="Larsen D."/>
            <person name="Krusor M."/>
            <person name="Yao A.I."/>
            <person name="Wu D."/>
            <person name="Madern D."/>
            <person name="Eisen J.A."/>
            <person name="Darling A.E."/>
            <person name="Facciotti M.T."/>
        </authorList>
    </citation>
    <scope>NUCLEOTIDE SEQUENCE [LARGE SCALE GENOMIC DNA]</scope>
    <source>
        <strain evidence="2 3">JCM 10989</strain>
    </source>
</reference>
<dbReference type="PATRIC" id="fig|1227493.4.peg.798"/>